<accession>A0AAN7R399</accession>
<feature type="region of interest" description="Disordered" evidence="1">
    <location>
        <begin position="1"/>
        <end position="54"/>
    </location>
</feature>
<keyword evidence="3" id="KW-1185">Reference proteome</keyword>
<sequence length="73" mass="8178">MEAELEEGCTTPRSQIRGAPAACPPPPRKKPPPPYGKLGEHGNQRELQQKKGFFQPPDLELIFTIKPRREALC</sequence>
<dbReference type="EMBL" id="JAXQNO010000013">
    <property type="protein sequence ID" value="KAK4785686.1"/>
    <property type="molecule type" value="Genomic_DNA"/>
</dbReference>
<protein>
    <submittedName>
        <fullName evidence="2">Uncharacterized protein</fullName>
    </submittedName>
</protein>
<gene>
    <name evidence="2" type="ORF">SAY86_002375</name>
</gene>
<reference evidence="2 3" key="1">
    <citation type="journal article" date="2023" name="Hortic Res">
        <title>Pangenome of water caltrop reveals structural variations and asymmetric subgenome divergence after allopolyploidization.</title>
        <authorList>
            <person name="Zhang X."/>
            <person name="Chen Y."/>
            <person name="Wang L."/>
            <person name="Yuan Y."/>
            <person name="Fang M."/>
            <person name="Shi L."/>
            <person name="Lu R."/>
            <person name="Comes H.P."/>
            <person name="Ma Y."/>
            <person name="Chen Y."/>
            <person name="Huang G."/>
            <person name="Zhou Y."/>
            <person name="Zheng Z."/>
            <person name="Qiu Y."/>
        </authorList>
    </citation>
    <scope>NUCLEOTIDE SEQUENCE [LARGE SCALE GENOMIC DNA]</scope>
    <source>
        <strain evidence="2">F231</strain>
    </source>
</reference>
<dbReference type="Proteomes" id="UP001346149">
    <property type="component" value="Unassembled WGS sequence"/>
</dbReference>
<proteinExistence type="predicted"/>
<feature type="compositionally biased region" description="Basic and acidic residues" evidence="1">
    <location>
        <begin position="38"/>
        <end position="49"/>
    </location>
</feature>
<dbReference type="AlphaFoldDB" id="A0AAN7R399"/>
<evidence type="ECO:0000313" key="3">
    <source>
        <dbReference type="Proteomes" id="UP001346149"/>
    </source>
</evidence>
<name>A0AAN7R399_TRANT</name>
<evidence type="ECO:0000256" key="1">
    <source>
        <dbReference type="SAM" id="MobiDB-lite"/>
    </source>
</evidence>
<evidence type="ECO:0000313" key="2">
    <source>
        <dbReference type="EMBL" id="KAK4785686.1"/>
    </source>
</evidence>
<comment type="caution">
    <text evidence="2">The sequence shown here is derived from an EMBL/GenBank/DDBJ whole genome shotgun (WGS) entry which is preliminary data.</text>
</comment>
<organism evidence="2 3">
    <name type="scientific">Trapa natans</name>
    <name type="common">Water chestnut</name>
    <dbReference type="NCBI Taxonomy" id="22666"/>
    <lineage>
        <taxon>Eukaryota</taxon>
        <taxon>Viridiplantae</taxon>
        <taxon>Streptophyta</taxon>
        <taxon>Embryophyta</taxon>
        <taxon>Tracheophyta</taxon>
        <taxon>Spermatophyta</taxon>
        <taxon>Magnoliopsida</taxon>
        <taxon>eudicotyledons</taxon>
        <taxon>Gunneridae</taxon>
        <taxon>Pentapetalae</taxon>
        <taxon>rosids</taxon>
        <taxon>malvids</taxon>
        <taxon>Myrtales</taxon>
        <taxon>Lythraceae</taxon>
        <taxon>Trapa</taxon>
    </lineage>
</organism>